<evidence type="ECO:0000313" key="1">
    <source>
        <dbReference type="EMBL" id="OWP62247.1"/>
    </source>
</evidence>
<dbReference type="SUPFAM" id="SSF47413">
    <property type="entry name" value="lambda repressor-like DNA-binding domains"/>
    <property type="match status" value="1"/>
</dbReference>
<accession>A0A246FI79</accession>
<dbReference type="GO" id="GO:0003677">
    <property type="term" value="F:DNA binding"/>
    <property type="evidence" value="ECO:0007669"/>
    <property type="project" value="InterPro"/>
</dbReference>
<evidence type="ECO:0008006" key="3">
    <source>
        <dbReference type="Google" id="ProtNLM"/>
    </source>
</evidence>
<evidence type="ECO:0000313" key="2">
    <source>
        <dbReference type="Proteomes" id="UP000197277"/>
    </source>
</evidence>
<gene>
    <name evidence="1" type="ORF">CDA63_15200</name>
</gene>
<keyword evidence="2" id="KW-1185">Reference proteome</keyword>
<reference evidence="1 2" key="1">
    <citation type="submission" date="2017-06" db="EMBL/GenBank/DDBJ databases">
        <title>Hymenobacter amundsenii sp. nov. isolated from regoliths in Antarctica.</title>
        <authorList>
            <person name="Sedlacek I."/>
            <person name="Kralova S."/>
            <person name="Pantucek R."/>
            <person name="Svec P."/>
            <person name="Holochova P."/>
            <person name="Stankova E."/>
            <person name="Vrbovska V."/>
            <person name="Busse H.-J."/>
        </authorList>
    </citation>
    <scope>NUCLEOTIDE SEQUENCE [LARGE SCALE GENOMIC DNA]</scope>
    <source>
        <strain evidence="1 2">CCM 8682</strain>
    </source>
</reference>
<dbReference type="RefSeq" id="WP_088465310.1">
    <property type="nucleotide sequence ID" value="NZ_NIRR01000029.1"/>
</dbReference>
<organism evidence="1 2">
    <name type="scientific">Hymenobacter amundsenii</name>
    <dbReference type="NCBI Taxonomy" id="2006685"/>
    <lineage>
        <taxon>Bacteria</taxon>
        <taxon>Pseudomonadati</taxon>
        <taxon>Bacteroidota</taxon>
        <taxon>Cytophagia</taxon>
        <taxon>Cytophagales</taxon>
        <taxon>Hymenobacteraceae</taxon>
        <taxon>Hymenobacter</taxon>
    </lineage>
</organism>
<name>A0A246FI79_9BACT</name>
<dbReference type="InterPro" id="IPR010982">
    <property type="entry name" value="Lambda_DNA-bd_dom_sf"/>
</dbReference>
<dbReference type="OrthoDB" id="886543at2"/>
<dbReference type="AlphaFoldDB" id="A0A246FI79"/>
<comment type="caution">
    <text evidence="1">The sequence shown here is derived from an EMBL/GenBank/DDBJ whole genome shotgun (WGS) entry which is preliminary data.</text>
</comment>
<sequence>MPASPPPLPPTAASPRRFTDLLRHGRYRFTEREMMQHLGMSYRTIKQREANPSSLTIGELLRVADLLNEPAQDIMAVVLAEVQASNRASAGTD</sequence>
<proteinExistence type="predicted"/>
<dbReference type="EMBL" id="NIRR01000029">
    <property type="protein sequence ID" value="OWP62247.1"/>
    <property type="molecule type" value="Genomic_DNA"/>
</dbReference>
<dbReference type="Proteomes" id="UP000197277">
    <property type="component" value="Unassembled WGS sequence"/>
</dbReference>
<protein>
    <recommendedName>
        <fullName evidence="3">HTH cro/C1-type domain-containing protein</fullName>
    </recommendedName>
</protein>